<sequence length="225" mass="25759">MFNNLVNRDKALTIFYYAYGSSLIASHIAIEETGIEYQAQRVDLANGEQKTEAYLAINPRGRVPALKVDHQPILTENVAILYYLAEQYPEAKLLPTDTFAKAQVISLAAFFASSVHVAHRHIRQPHQYTTDESAFAEIQAIGRKTFWNYLQEIDRLLTGKEWLFDQYTIADPYALIFYWSGVRQKLPVHDLQAFTAHKDRLIQRPAVRRVLEKDPDAGVVLNLPK</sequence>
<accession>A0A2W4VZW4</accession>
<dbReference type="PANTHER" id="PTHR44051:SF8">
    <property type="entry name" value="GLUTATHIONE S-TRANSFERASE GSTA"/>
    <property type="match status" value="1"/>
</dbReference>
<dbReference type="SFLD" id="SFLDG00358">
    <property type="entry name" value="Main_(cytGST)"/>
    <property type="match status" value="1"/>
</dbReference>
<dbReference type="InterPro" id="IPR010987">
    <property type="entry name" value="Glutathione-S-Trfase_C-like"/>
</dbReference>
<dbReference type="InterPro" id="IPR036282">
    <property type="entry name" value="Glutathione-S-Trfase_C_sf"/>
</dbReference>
<dbReference type="AlphaFoldDB" id="A0A2W4VZW4"/>
<keyword evidence="3" id="KW-0808">Transferase</keyword>
<dbReference type="Gene3D" id="1.20.1050.10">
    <property type="match status" value="1"/>
</dbReference>
<dbReference type="SFLD" id="SFLDG01150">
    <property type="entry name" value="Main.1:_Beta-like"/>
    <property type="match status" value="1"/>
</dbReference>
<evidence type="ECO:0000259" key="1">
    <source>
        <dbReference type="PROSITE" id="PS50404"/>
    </source>
</evidence>
<gene>
    <name evidence="3" type="ORF">DCF19_17615</name>
</gene>
<dbReference type="SUPFAM" id="SSF52833">
    <property type="entry name" value="Thioredoxin-like"/>
    <property type="match status" value="1"/>
</dbReference>
<evidence type="ECO:0000259" key="2">
    <source>
        <dbReference type="PROSITE" id="PS50405"/>
    </source>
</evidence>
<comment type="caution">
    <text evidence="3">The sequence shown here is derived from an EMBL/GenBank/DDBJ whole genome shotgun (WGS) entry which is preliminary data.</text>
</comment>
<feature type="domain" description="GST N-terminal" evidence="1">
    <location>
        <begin position="10"/>
        <end position="92"/>
    </location>
</feature>
<dbReference type="CDD" id="cd03057">
    <property type="entry name" value="GST_N_Beta"/>
    <property type="match status" value="1"/>
</dbReference>
<dbReference type="PANTHER" id="PTHR44051">
    <property type="entry name" value="GLUTATHIONE S-TRANSFERASE-RELATED"/>
    <property type="match status" value="1"/>
</dbReference>
<dbReference type="Proteomes" id="UP000249467">
    <property type="component" value="Unassembled WGS sequence"/>
</dbReference>
<organism evidence="3 4">
    <name type="scientific">Pseudanabaena frigida</name>
    <dbReference type="NCBI Taxonomy" id="945775"/>
    <lineage>
        <taxon>Bacteria</taxon>
        <taxon>Bacillati</taxon>
        <taxon>Cyanobacteriota</taxon>
        <taxon>Cyanophyceae</taxon>
        <taxon>Pseudanabaenales</taxon>
        <taxon>Pseudanabaenaceae</taxon>
        <taxon>Pseudanabaena</taxon>
    </lineage>
</organism>
<dbReference type="SFLD" id="SFLDS00019">
    <property type="entry name" value="Glutathione_Transferase_(cytos"/>
    <property type="match status" value="1"/>
</dbReference>
<evidence type="ECO:0000313" key="4">
    <source>
        <dbReference type="Proteomes" id="UP000249467"/>
    </source>
</evidence>
<dbReference type="GO" id="GO:0016740">
    <property type="term" value="F:transferase activity"/>
    <property type="evidence" value="ECO:0007669"/>
    <property type="project" value="UniProtKB-KW"/>
</dbReference>
<dbReference type="InterPro" id="IPR036249">
    <property type="entry name" value="Thioredoxin-like_sf"/>
</dbReference>
<dbReference type="EMBL" id="QBML01000027">
    <property type="protein sequence ID" value="PZO37882.1"/>
    <property type="molecule type" value="Genomic_DNA"/>
</dbReference>
<dbReference type="SUPFAM" id="SSF47616">
    <property type="entry name" value="GST C-terminal domain-like"/>
    <property type="match status" value="1"/>
</dbReference>
<dbReference type="InterPro" id="IPR040079">
    <property type="entry name" value="Glutathione_S-Trfase"/>
</dbReference>
<evidence type="ECO:0000313" key="3">
    <source>
        <dbReference type="EMBL" id="PZO37882.1"/>
    </source>
</evidence>
<name>A0A2W4VZW4_9CYAN</name>
<dbReference type="InterPro" id="IPR004045">
    <property type="entry name" value="Glutathione_S-Trfase_N"/>
</dbReference>
<feature type="domain" description="GST C-terminal" evidence="2">
    <location>
        <begin position="97"/>
        <end position="219"/>
    </location>
</feature>
<reference evidence="3 4" key="2">
    <citation type="submission" date="2018-06" db="EMBL/GenBank/DDBJ databases">
        <title>Metagenomic assembly of (sub)arctic Cyanobacteria and their associated microbiome from non-axenic cultures.</title>
        <authorList>
            <person name="Baurain D."/>
        </authorList>
    </citation>
    <scope>NUCLEOTIDE SEQUENCE [LARGE SCALE GENOMIC DNA]</scope>
    <source>
        <strain evidence="3">ULC066bin1</strain>
    </source>
</reference>
<dbReference type="PROSITE" id="PS50405">
    <property type="entry name" value="GST_CTER"/>
    <property type="match status" value="1"/>
</dbReference>
<dbReference type="PROSITE" id="PS50404">
    <property type="entry name" value="GST_NTER"/>
    <property type="match status" value="1"/>
</dbReference>
<proteinExistence type="predicted"/>
<reference evidence="3 4" key="1">
    <citation type="submission" date="2018-04" db="EMBL/GenBank/DDBJ databases">
        <authorList>
            <person name="Go L.Y."/>
            <person name="Mitchell J.A."/>
        </authorList>
    </citation>
    <scope>NUCLEOTIDE SEQUENCE [LARGE SCALE GENOMIC DNA]</scope>
    <source>
        <strain evidence="3">ULC066bin1</strain>
    </source>
</reference>
<dbReference type="Pfam" id="PF02798">
    <property type="entry name" value="GST_N"/>
    <property type="match status" value="1"/>
</dbReference>
<dbReference type="Gene3D" id="3.40.30.10">
    <property type="entry name" value="Glutaredoxin"/>
    <property type="match status" value="1"/>
</dbReference>
<protein>
    <submittedName>
        <fullName evidence="3">Glutathione S-transferase</fullName>
    </submittedName>
</protein>